<gene>
    <name evidence="3" type="ORF">PAUS00366_LOCUS12899</name>
</gene>
<dbReference type="Gene3D" id="3.40.50.150">
    <property type="entry name" value="Vaccinia Virus protein VP39"/>
    <property type="match status" value="1"/>
</dbReference>
<evidence type="ECO:0000313" key="3">
    <source>
        <dbReference type="EMBL" id="CAE0720145.1"/>
    </source>
</evidence>
<proteinExistence type="predicted"/>
<evidence type="ECO:0008006" key="4">
    <source>
        <dbReference type="Google" id="ProtNLM"/>
    </source>
</evidence>
<protein>
    <recommendedName>
        <fullName evidence="4">Methyltransferase domain-containing protein</fullName>
    </recommendedName>
</protein>
<dbReference type="EMBL" id="HBIX01017995">
    <property type="protein sequence ID" value="CAE0720145.1"/>
    <property type="molecule type" value="Transcribed_RNA"/>
</dbReference>
<keyword evidence="2" id="KW-1133">Transmembrane helix</keyword>
<keyword evidence="2" id="KW-0472">Membrane</keyword>
<keyword evidence="1" id="KW-0949">S-adenosyl-L-methionine</keyword>
<evidence type="ECO:0000256" key="1">
    <source>
        <dbReference type="ARBA" id="ARBA00022691"/>
    </source>
</evidence>
<dbReference type="GO" id="GO:0042054">
    <property type="term" value="F:histone methyltransferase activity"/>
    <property type="evidence" value="ECO:0007669"/>
    <property type="project" value="TreeGrafter"/>
</dbReference>
<dbReference type="PANTHER" id="PTHR11006:SF53">
    <property type="entry name" value="PROTEIN ARGININE N-METHYLTRANSFERASE 3"/>
    <property type="match status" value="1"/>
</dbReference>
<evidence type="ECO:0000256" key="2">
    <source>
        <dbReference type="SAM" id="Phobius"/>
    </source>
</evidence>
<dbReference type="GO" id="GO:0005634">
    <property type="term" value="C:nucleus"/>
    <property type="evidence" value="ECO:0007669"/>
    <property type="project" value="TreeGrafter"/>
</dbReference>
<dbReference type="InterPro" id="IPR029063">
    <property type="entry name" value="SAM-dependent_MTases_sf"/>
</dbReference>
<feature type="transmembrane region" description="Helical" evidence="2">
    <location>
        <begin position="20"/>
        <end position="37"/>
    </location>
</feature>
<dbReference type="GO" id="GO:0016274">
    <property type="term" value="F:protein-arginine N-methyltransferase activity"/>
    <property type="evidence" value="ECO:0007669"/>
    <property type="project" value="InterPro"/>
</dbReference>
<dbReference type="AlphaFoldDB" id="A0A7S4AM27"/>
<accession>A0A7S4AM27</accession>
<sequence length="532" mass="57389">MTAGKRNRNCGEQDRNNHGVYHSVSFLLLLMGLFLQLEMTDAFVPLGKTQTQRTTHCKTSTEIMGSSFDMDIDMGATEGERELLSIIKTTTSASCSAQESNSNTLSRRSAMLAAAKSASAAFLALSIAPSNSLAASASATPTITEIQASWKAVDGLNTMEGDEKKNFVGFDKSAYQAMINDQSRTPMFYKVMADRINDGKGATTVLDLGTGPFAIFAIKAAELGATKVYAIEANPEAAKLARETIKKKGFQDIITVLEGFSTDITLPNDDKVDLIVAEIIGSIASEEGVVATIADAHARFAKNPNSDATWIPNRVQTYASPASYTLHNLFGPPGFDWSKLEGDPIRFNCRDEALQLLADPQLVEDISFKDIPQQFGTKQSQSSYYHNRRVLDFTVDEQRTVANTEKLVQELQDNKLGKSEAVRVADATGHSFSGVAFWSRLILSDGSSDEAVTIDSRQYPGGGHQKSHWQTVLPIMKDRPVPLTGGDTISVAIDFEVPTGSGGTSDLKTPATYKLEGKVTSSVAAGPEPALM</sequence>
<reference evidence="3" key="1">
    <citation type="submission" date="2021-01" db="EMBL/GenBank/DDBJ databases">
        <authorList>
            <person name="Corre E."/>
            <person name="Pelletier E."/>
            <person name="Niang G."/>
            <person name="Scheremetjew M."/>
            <person name="Finn R."/>
            <person name="Kale V."/>
            <person name="Holt S."/>
            <person name="Cochrane G."/>
            <person name="Meng A."/>
            <person name="Brown T."/>
            <person name="Cohen L."/>
        </authorList>
    </citation>
    <scope>NUCLEOTIDE SEQUENCE</scope>
    <source>
        <strain evidence="3">10249 10 AB</strain>
    </source>
</reference>
<dbReference type="CDD" id="cd02440">
    <property type="entry name" value="AdoMet_MTases"/>
    <property type="match status" value="1"/>
</dbReference>
<dbReference type="SUPFAM" id="SSF53335">
    <property type="entry name" value="S-adenosyl-L-methionine-dependent methyltransferases"/>
    <property type="match status" value="1"/>
</dbReference>
<organism evidence="3">
    <name type="scientific">Pseudo-nitzschia australis</name>
    <dbReference type="NCBI Taxonomy" id="44445"/>
    <lineage>
        <taxon>Eukaryota</taxon>
        <taxon>Sar</taxon>
        <taxon>Stramenopiles</taxon>
        <taxon>Ochrophyta</taxon>
        <taxon>Bacillariophyta</taxon>
        <taxon>Bacillariophyceae</taxon>
        <taxon>Bacillariophycidae</taxon>
        <taxon>Bacillariales</taxon>
        <taxon>Bacillariaceae</taxon>
        <taxon>Pseudo-nitzschia</taxon>
    </lineage>
</organism>
<keyword evidence="2" id="KW-0812">Transmembrane</keyword>
<dbReference type="PANTHER" id="PTHR11006">
    <property type="entry name" value="PROTEIN ARGININE N-METHYLTRANSFERASE"/>
    <property type="match status" value="1"/>
</dbReference>
<name>A0A7S4AM27_9STRA</name>
<dbReference type="InterPro" id="IPR025799">
    <property type="entry name" value="Arg_MeTrfase"/>
</dbReference>
<dbReference type="Pfam" id="PF06325">
    <property type="entry name" value="PrmA"/>
    <property type="match status" value="1"/>
</dbReference>